<dbReference type="GO" id="GO:0046872">
    <property type="term" value="F:metal ion binding"/>
    <property type="evidence" value="ECO:0007669"/>
    <property type="project" value="UniProtKB-KW"/>
</dbReference>
<keyword evidence="10" id="KW-1185">Reference proteome</keyword>
<dbReference type="SUPFAM" id="SSF144217">
    <property type="entry name" value="CSL zinc finger"/>
    <property type="match status" value="1"/>
</dbReference>
<evidence type="ECO:0000256" key="7">
    <source>
        <dbReference type="ARBA" id="ARBA00048125"/>
    </source>
</evidence>
<dbReference type="eggNOG" id="KOG2923">
    <property type="taxonomic scope" value="Eukaryota"/>
</dbReference>
<evidence type="ECO:0000259" key="8">
    <source>
        <dbReference type="PROSITE" id="PS51074"/>
    </source>
</evidence>
<organism evidence="9 10">
    <name type="scientific">Sphaeroforma arctica JP610</name>
    <dbReference type="NCBI Taxonomy" id="667725"/>
    <lineage>
        <taxon>Eukaryota</taxon>
        <taxon>Ichthyosporea</taxon>
        <taxon>Ichthyophonida</taxon>
        <taxon>Sphaeroforma</taxon>
    </lineage>
</organism>
<protein>
    <recommendedName>
        <fullName evidence="6">Diphthamide biosynthesis protein 3</fullName>
    </recommendedName>
</protein>
<evidence type="ECO:0000256" key="1">
    <source>
        <dbReference type="ARBA" id="ARBA00005156"/>
    </source>
</evidence>
<dbReference type="GeneID" id="25902524"/>
<dbReference type="RefSeq" id="XP_014159697.1">
    <property type="nucleotide sequence ID" value="XM_014304222.1"/>
</dbReference>
<evidence type="ECO:0000256" key="3">
    <source>
        <dbReference type="ARBA" id="ARBA00023004"/>
    </source>
</evidence>
<keyword evidence="3" id="KW-0408">Iron</keyword>
<name>A0A0L0G9W5_9EUKA</name>
<dbReference type="AlphaFoldDB" id="A0A0L0G9W5"/>
<dbReference type="PROSITE" id="PS51074">
    <property type="entry name" value="DPH_MB"/>
    <property type="match status" value="1"/>
</dbReference>
<dbReference type="Proteomes" id="UP000054560">
    <property type="component" value="Unassembled WGS sequence"/>
</dbReference>
<comment type="catalytic activity">
    <reaction evidence="7">
        <text>2 [3Fe-4S](0)-[protein] + 2 Fe(2+)-[Dph3] + NADH = 2 [4Fe-4S](1+)-[protein] + 2 [Dph3] + NAD(+) + H(+)</text>
        <dbReference type="Rhea" id="RHEA:71239"/>
        <dbReference type="Rhea" id="RHEA-COMP:17997"/>
        <dbReference type="Rhea" id="RHEA-COMP:17998"/>
        <dbReference type="Rhea" id="RHEA-COMP:18001"/>
        <dbReference type="Rhea" id="RHEA-COMP:18002"/>
        <dbReference type="ChEBI" id="CHEBI:15378"/>
        <dbReference type="ChEBI" id="CHEBI:29033"/>
        <dbReference type="ChEBI" id="CHEBI:33723"/>
        <dbReference type="ChEBI" id="CHEBI:47402"/>
        <dbReference type="ChEBI" id="CHEBI:57540"/>
        <dbReference type="ChEBI" id="CHEBI:57945"/>
        <dbReference type="ChEBI" id="CHEBI:83228"/>
    </reaction>
</comment>
<evidence type="ECO:0000256" key="5">
    <source>
        <dbReference type="ARBA" id="ARBA00036267"/>
    </source>
</evidence>
<comment type="catalytic activity">
    <reaction evidence="5">
        <text>[3Fe-4S](1+)-[protein] + Fe(2+)-[Dph3] = [3Fe-4S](0)-[protein] + Fe(3+)-[Dph3]</text>
        <dbReference type="Rhea" id="RHEA:71235"/>
        <dbReference type="Rhea" id="RHEA-COMP:17996"/>
        <dbReference type="Rhea" id="RHEA-COMP:17997"/>
        <dbReference type="Rhea" id="RHEA-COMP:18002"/>
        <dbReference type="Rhea" id="RHEA-COMP:18003"/>
        <dbReference type="ChEBI" id="CHEBI:29033"/>
        <dbReference type="ChEBI" id="CHEBI:29034"/>
        <dbReference type="ChEBI" id="CHEBI:33751"/>
        <dbReference type="ChEBI" id="CHEBI:47402"/>
        <dbReference type="ChEBI" id="CHEBI:83228"/>
    </reaction>
</comment>
<evidence type="ECO:0000313" key="9">
    <source>
        <dbReference type="EMBL" id="KNC85795.1"/>
    </source>
</evidence>
<dbReference type="PANTHER" id="PTHR21454">
    <property type="entry name" value="DPH3 HOMOLOG-RELATED"/>
    <property type="match status" value="1"/>
</dbReference>
<dbReference type="InterPro" id="IPR044248">
    <property type="entry name" value="DPH3/4-like"/>
</dbReference>
<reference evidence="9 10" key="1">
    <citation type="submission" date="2011-02" db="EMBL/GenBank/DDBJ databases">
        <title>The Genome Sequence of Sphaeroforma arctica JP610.</title>
        <authorList>
            <consortium name="The Broad Institute Genome Sequencing Platform"/>
            <person name="Russ C."/>
            <person name="Cuomo C."/>
            <person name="Young S.K."/>
            <person name="Zeng Q."/>
            <person name="Gargeya S."/>
            <person name="Alvarado L."/>
            <person name="Berlin A."/>
            <person name="Chapman S.B."/>
            <person name="Chen Z."/>
            <person name="Freedman E."/>
            <person name="Gellesch M."/>
            <person name="Goldberg J."/>
            <person name="Griggs A."/>
            <person name="Gujja S."/>
            <person name="Heilman E."/>
            <person name="Heiman D."/>
            <person name="Howarth C."/>
            <person name="Mehta T."/>
            <person name="Neiman D."/>
            <person name="Pearson M."/>
            <person name="Roberts A."/>
            <person name="Saif S."/>
            <person name="Shea T."/>
            <person name="Shenoy N."/>
            <person name="Sisk P."/>
            <person name="Stolte C."/>
            <person name="Sykes S."/>
            <person name="White J."/>
            <person name="Yandava C."/>
            <person name="Burger G."/>
            <person name="Gray M.W."/>
            <person name="Holland P.W.H."/>
            <person name="King N."/>
            <person name="Lang F.B.F."/>
            <person name="Roger A.J."/>
            <person name="Ruiz-Trillo I."/>
            <person name="Haas B."/>
            <person name="Nusbaum C."/>
            <person name="Birren B."/>
        </authorList>
    </citation>
    <scope>NUCLEOTIDE SEQUENCE [LARGE SCALE GENOMIC DNA]</scope>
    <source>
        <strain evidence="9 10">JP610</strain>
    </source>
</reference>
<dbReference type="InterPro" id="IPR036671">
    <property type="entry name" value="DPH_MB_sf"/>
</dbReference>
<keyword evidence="2" id="KW-0479">Metal-binding</keyword>
<comment type="similarity">
    <text evidence="4">Belongs to the DPH3 family.</text>
</comment>
<feature type="domain" description="DPH-type MB" evidence="8">
    <location>
        <begin position="4"/>
        <end position="60"/>
    </location>
</feature>
<proteinExistence type="inferred from homology"/>
<dbReference type="Pfam" id="PF05207">
    <property type="entry name" value="Zn_ribbon_CSL"/>
    <property type="match status" value="1"/>
</dbReference>
<evidence type="ECO:0000313" key="10">
    <source>
        <dbReference type="Proteomes" id="UP000054560"/>
    </source>
</evidence>
<gene>
    <name evidence="9" type="ORF">SARC_02020</name>
</gene>
<dbReference type="STRING" id="667725.A0A0L0G9W5"/>
<evidence type="ECO:0000256" key="2">
    <source>
        <dbReference type="ARBA" id="ARBA00022723"/>
    </source>
</evidence>
<comment type="pathway">
    <text evidence="1">Protein modification; peptidyl-diphthamide biosynthesis.</text>
</comment>
<dbReference type="PANTHER" id="PTHR21454:SF31">
    <property type="entry name" value="DIPHTHAMIDE BIOSYNTHESIS PROTEIN 3"/>
    <property type="match status" value="1"/>
</dbReference>
<accession>A0A0L0G9W5</accession>
<dbReference type="FunFam" id="3.10.660.10:FF:000001">
    <property type="entry name" value="Diphthamide biosynthesis 3"/>
    <property type="match status" value="1"/>
</dbReference>
<dbReference type="EMBL" id="KQ241683">
    <property type="protein sequence ID" value="KNC85795.1"/>
    <property type="molecule type" value="Genomic_DNA"/>
</dbReference>
<dbReference type="GO" id="GO:0017183">
    <property type="term" value="P:protein histidyl modification to diphthamide"/>
    <property type="evidence" value="ECO:0007669"/>
    <property type="project" value="InterPro"/>
</dbReference>
<sequence>MSAFHEEVNIEDMEYDPELKTYFYPCPCGDQFEITLEEVIDGEEAAYCPSCSLVLRVIVDDGFDFPEDEEPQETLQQPIAC</sequence>
<dbReference type="InterPro" id="IPR007872">
    <property type="entry name" value="DPH_MB_dom"/>
</dbReference>
<evidence type="ECO:0000256" key="4">
    <source>
        <dbReference type="ARBA" id="ARBA00024032"/>
    </source>
</evidence>
<evidence type="ECO:0000256" key="6">
    <source>
        <dbReference type="ARBA" id="ARBA00041070"/>
    </source>
</evidence>
<dbReference type="Gene3D" id="3.10.660.10">
    <property type="entry name" value="DPH Zinc finger"/>
    <property type="match status" value="1"/>
</dbReference>
<dbReference type="OrthoDB" id="66964at2759"/>